<dbReference type="PANTHER" id="PTHR31793:SF24">
    <property type="entry name" value="LONG-CHAIN ACYL-COA THIOESTERASE FADM"/>
    <property type="match status" value="1"/>
</dbReference>
<gene>
    <name evidence="1" type="ORF">C4K88_00845</name>
</gene>
<organism evidence="1 2">
    <name type="scientific">Arthrobacter pityocampae</name>
    <dbReference type="NCBI Taxonomy" id="547334"/>
    <lineage>
        <taxon>Bacteria</taxon>
        <taxon>Bacillati</taxon>
        <taxon>Actinomycetota</taxon>
        <taxon>Actinomycetes</taxon>
        <taxon>Micrococcales</taxon>
        <taxon>Micrococcaceae</taxon>
        <taxon>Arthrobacter</taxon>
    </lineage>
</organism>
<comment type="caution">
    <text evidence="1">The sequence shown here is derived from an EMBL/GenBank/DDBJ whole genome shotgun (WGS) entry which is preliminary data.</text>
</comment>
<accession>A0A2S5J112</accession>
<dbReference type="CDD" id="cd00586">
    <property type="entry name" value="4HBT"/>
    <property type="match status" value="1"/>
</dbReference>
<dbReference type="EMBL" id="PRKW01000001">
    <property type="protein sequence ID" value="PPB50481.1"/>
    <property type="molecule type" value="Genomic_DNA"/>
</dbReference>
<dbReference type="PANTHER" id="PTHR31793">
    <property type="entry name" value="4-HYDROXYBENZOYL-COA THIOESTERASE FAMILY MEMBER"/>
    <property type="match status" value="1"/>
</dbReference>
<dbReference type="RefSeq" id="WP_104119757.1">
    <property type="nucleotide sequence ID" value="NZ_PRKW01000001.1"/>
</dbReference>
<dbReference type="Proteomes" id="UP000239297">
    <property type="component" value="Unassembled WGS sequence"/>
</dbReference>
<dbReference type="InterPro" id="IPR029069">
    <property type="entry name" value="HotDog_dom_sf"/>
</dbReference>
<dbReference type="Pfam" id="PF13279">
    <property type="entry name" value="4HBT_2"/>
    <property type="match status" value="1"/>
</dbReference>
<dbReference type="GO" id="GO:0047617">
    <property type="term" value="F:fatty acyl-CoA hydrolase activity"/>
    <property type="evidence" value="ECO:0007669"/>
    <property type="project" value="TreeGrafter"/>
</dbReference>
<evidence type="ECO:0000313" key="1">
    <source>
        <dbReference type="EMBL" id="PPB50481.1"/>
    </source>
</evidence>
<dbReference type="Gene3D" id="3.10.129.10">
    <property type="entry name" value="Hotdog Thioesterase"/>
    <property type="match status" value="1"/>
</dbReference>
<dbReference type="SUPFAM" id="SSF54637">
    <property type="entry name" value="Thioesterase/thiol ester dehydrase-isomerase"/>
    <property type="match status" value="1"/>
</dbReference>
<dbReference type="InterPro" id="IPR050563">
    <property type="entry name" value="4-hydroxybenzoyl-CoA_TE"/>
</dbReference>
<dbReference type="OrthoDB" id="9799036at2"/>
<evidence type="ECO:0000313" key="2">
    <source>
        <dbReference type="Proteomes" id="UP000239297"/>
    </source>
</evidence>
<keyword evidence="2" id="KW-1185">Reference proteome</keyword>
<proteinExistence type="predicted"/>
<sequence>MSPVHTFPLQLRFGDEDSYGHVNNVRFLQFLEDARLSLMHEPQPGGSFMELIDPDHYTLVGRQEIEYRSPLSVSMEPAAVDLWVTAVGGSSFELGYTVRDRVADEGSTTSAVAATTMVLVSRSTGRPVRLSEEQRVMLRSWEGPVVPFRRTRAGGRA</sequence>
<reference evidence="1 2" key="1">
    <citation type="journal article" date="2014" name="Int. J. Syst. Evol. Microbiol.">
        <title>Arthrobacter pityocampae sp. nov., isolated from Thaumetopoea pityocampa (Lep., Thaumetopoeidae).</title>
        <authorList>
            <person name="Ince I.A."/>
            <person name="Demirbag Z."/>
            <person name="Kati H."/>
        </authorList>
    </citation>
    <scope>NUCLEOTIDE SEQUENCE [LARGE SCALE GENOMIC DNA]</scope>
    <source>
        <strain evidence="1 2">Tp2</strain>
    </source>
</reference>
<name>A0A2S5J112_9MICC</name>
<protein>
    <submittedName>
        <fullName evidence="1">Acyl-CoA thioesterase</fullName>
    </submittedName>
</protein>
<dbReference type="AlphaFoldDB" id="A0A2S5J112"/>